<reference evidence="1" key="1">
    <citation type="submission" date="2020-04" db="EMBL/GenBank/DDBJ databases">
        <authorList>
            <person name="Zhang T."/>
        </authorList>
    </citation>
    <scope>NUCLEOTIDE SEQUENCE</scope>
    <source>
        <strain evidence="1">HKST-UBA14</strain>
    </source>
</reference>
<feature type="non-terminal residue" evidence="1">
    <location>
        <position position="1"/>
    </location>
</feature>
<sequence length="269" mass="30132">SDEYILELADVIENTSLAENGLLPHISTYLLLQNDDSLLAKASFNNFDRMDYTDLNATPREAGASDWFQYLKNKVLNNTDHIQEYTSSVNISGNVNQYFSPVANPDNDDTYTIYMRNGGIIQNLTCNLKTIFIVEGDVVINPELLIDQAKDGCVFIVDGQTTINPGGNKGSNDATPITNYDVIEAFIITNRFESAPDTNEDGLLIEGGLIVTGSNDPVFGRDLGNVRNYQAPSEVFRYDGTRYMYLFGEMFTYKKNYNIREKAFINSLN</sequence>
<accession>A0A955RK18</accession>
<protein>
    <submittedName>
        <fullName evidence="1">Uncharacterized protein</fullName>
    </submittedName>
</protein>
<evidence type="ECO:0000313" key="2">
    <source>
        <dbReference type="Proteomes" id="UP000783287"/>
    </source>
</evidence>
<name>A0A955RK18_9BACT</name>
<reference evidence="1" key="2">
    <citation type="journal article" date="2021" name="Microbiome">
        <title>Successional dynamics and alternative stable states in a saline activated sludge microbial community over 9 years.</title>
        <authorList>
            <person name="Wang Y."/>
            <person name="Ye J."/>
            <person name="Ju F."/>
            <person name="Liu L."/>
            <person name="Boyd J.A."/>
            <person name="Deng Y."/>
            <person name="Parks D.H."/>
            <person name="Jiang X."/>
            <person name="Yin X."/>
            <person name="Woodcroft B.J."/>
            <person name="Tyson G.W."/>
            <person name="Hugenholtz P."/>
            <person name="Polz M.F."/>
            <person name="Zhang T."/>
        </authorList>
    </citation>
    <scope>NUCLEOTIDE SEQUENCE</scope>
    <source>
        <strain evidence="1">HKST-UBA14</strain>
    </source>
</reference>
<proteinExistence type="predicted"/>
<dbReference type="AlphaFoldDB" id="A0A955RK18"/>
<evidence type="ECO:0000313" key="1">
    <source>
        <dbReference type="EMBL" id="MCA9384044.1"/>
    </source>
</evidence>
<comment type="caution">
    <text evidence="1">The sequence shown here is derived from an EMBL/GenBank/DDBJ whole genome shotgun (WGS) entry which is preliminary data.</text>
</comment>
<gene>
    <name evidence="1" type="ORF">KC909_06810</name>
</gene>
<dbReference type="EMBL" id="JAGQLK010000226">
    <property type="protein sequence ID" value="MCA9384044.1"/>
    <property type="molecule type" value="Genomic_DNA"/>
</dbReference>
<dbReference type="Proteomes" id="UP000783287">
    <property type="component" value="Unassembled WGS sequence"/>
</dbReference>
<organism evidence="1 2">
    <name type="scientific">Candidatus Dojkabacteria bacterium</name>
    <dbReference type="NCBI Taxonomy" id="2099670"/>
    <lineage>
        <taxon>Bacteria</taxon>
        <taxon>Candidatus Dojkabacteria</taxon>
    </lineage>
</organism>